<proteinExistence type="predicted"/>
<gene>
    <name evidence="2" type="ORF">GC098_07445</name>
</gene>
<dbReference type="PROSITE" id="PS51257">
    <property type="entry name" value="PROKAR_LIPOPROTEIN"/>
    <property type="match status" value="1"/>
</dbReference>
<dbReference type="EMBL" id="WHOA01000051">
    <property type="protein sequence ID" value="NOU71257.1"/>
    <property type="molecule type" value="Genomic_DNA"/>
</dbReference>
<comment type="caution">
    <text evidence="2">The sequence shown here is derived from an EMBL/GenBank/DDBJ whole genome shotgun (WGS) entry which is preliminary data.</text>
</comment>
<dbReference type="Proteomes" id="UP000616779">
    <property type="component" value="Unassembled WGS sequence"/>
</dbReference>
<dbReference type="RefSeq" id="WP_171642489.1">
    <property type="nucleotide sequence ID" value="NZ_WHOA01000051.1"/>
</dbReference>
<sequence length="183" mass="20199">MKYLIQILLTCLSFSVISACTSQSPVALKTTENTATVQLVVSTNEKPKPTQQFLNAGDVNSLQVAGGLPSNEKPNPLWKEEAQGTKVISKVLGWLNSSEIVNGETNWGKHGYPSILNFNLNSGQIAVVEPAYNCDTTKDNKGYVTKRCTTASGEIVFNYESTHIRLKSPELYDWLQDGWKNEN</sequence>
<feature type="chain" id="PRO_5045421909" description="DUF4362 domain-containing protein" evidence="1">
    <location>
        <begin position="19"/>
        <end position="183"/>
    </location>
</feature>
<protein>
    <recommendedName>
        <fullName evidence="4">DUF4362 domain-containing protein</fullName>
    </recommendedName>
</protein>
<name>A0ABX1XRT6_9BACL</name>
<evidence type="ECO:0000256" key="1">
    <source>
        <dbReference type="SAM" id="SignalP"/>
    </source>
</evidence>
<accession>A0ABX1XRT6</accession>
<evidence type="ECO:0000313" key="3">
    <source>
        <dbReference type="Proteomes" id="UP000616779"/>
    </source>
</evidence>
<keyword evidence="3" id="KW-1185">Reference proteome</keyword>
<evidence type="ECO:0008006" key="4">
    <source>
        <dbReference type="Google" id="ProtNLM"/>
    </source>
</evidence>
<reference evidence="2 3" key="1">
    <citation type="submission" date="2019-10" db="EMBL/GenBank/DDBJ databases">
        <title>Description of Paenibacillus terrestris sp. nov.</title>
        <authorList>
            <person name="Carlier A."/>
            <person name="Qi S."/>
        </authorList>
    </citation>
    <scope>NUCLEOTIDE SEQUENCE [LARGE SCALE GENOMIC DNA]</scope>
    <source>
        <strain evidence="2 3">LMG 31458</strain>
    </source>
</reference>
<feature type="signal peptide" evidence="1">
    <location>
        <begin position="1"/>
        <end position="18"/>
    </location>
</feature>
<evidence type="ECO:0000313" key="2">
    <source>
        <dbReference type="EMBL" id="NOU71257.1"/>
    </source>
</evidence>
<keyword evidence="1" id="KW-0732">Signal</keyword>
<organism evidence="2 3">
    <name type="scientific">Paenibacillus phytorum</name>
    <dbReference type="NCBI Taxonomy" id="2654977"/>
    <lineage>
        <taxon>Bacteria</taxon>
        <taxon>Bacillati</taxon>
        <taxon>Bacillota</taxon>
        <taxon>Bacilli</taxon>
        <taxon>Bacillales</taxon>
        <taxon>Paenibacillaceae</taxon>
        <taxon>Paenibacillus</taxon>
    </lineage>
</organism>